<dbReference type="KEGG" id="parq:DSM112329_00040"/>
<dbReference type="GO" id="GO:0030694">
    <property type="term" value="C:bacterial-type flagellum basal body, rod"/>
    <property type="evidence" value="ECO:0007669"/>
    <property type="project" value="InterPro"/>
</dbReference>
<dbReference type="GO" id="GO:0071973">
    <property type="term" value="P:bacterial-type flagellum-dependent cell motility"/>
    <property type="evidence" value="ECO:0007669"/>
    <property type="project" value="InterPro"/>
</dbReference>
<evidence type="ECO:0000313" key="8">
    <source>
        <dbReference type="EMBL" id="XAY03228.1"/>
    </source>
</evidence>
<name>A0AAU7ANL7_9ACTN</name>
<comment type="similarity">
    <text evidence="2 6">Belongs to the flagella basal body rod proteins family.</text>
</comment>
<dbReference type="EMBL" id="CP114014">
    <property type="protein sequence ID" value="XAY03228.1"/>
    <property type="molecule type" value="Genomic_DNA"/>
</dbReference>
<keyword evidence="4 6" id="KW-0975">Bacterial flagellum</keyword>
<organism evidence="8">
    <name type="scientific">Paraconexibacter sp. AEG42_29</name>
    <dbReference type="NCBI Taxonomy" id="2997339"/>
    <lineage>
        <taxon>Bacteria</taxon>
        <taxon>Bacillati</taxon>
        <taxon>Actinomycetota</taxon>
        <taxon>Thermoleophilia</taxon>
        <taxon>Solirubrobacterales</taxon>
        <taxon>Paraconexibacteraceae</taxon>
        <taxon>Paraconexibacter</taxon>
    </lineage>
</organism>
<dbReference type="RefSeq" id="WP_354699785.1">
    <property type="nucleotide sequence ID" value="NZ_CP114014.1"/>
</dbReference>
<comment type="subunit">
    <text evidence="6">The basal body constitutes a major portion of the flagellar organelle and consists of a number of rings mounted on a central rod.</text>
</comment>
<dbReference type="InterPro" id="IPR006300">
    <property type="entry name" value="FlgB"/>
</dbReference>
<evidence type="ECO:0000256" key="2">
    <source>
        <dbReference type="ARBA" id="ARBA00009677"/>
    </source>
</evidence>
<dbReference type="PIRSF" id="PIRSF002889">
    <property type="entry name" value="Rod_FlgB"/>
    <property type="match status" value="1"/>
</dbReference>
<sequence length="119" mass="12394">MDLFDSTTLGLAAALRATGARQTATAQNLANVNTPGYRRVKVDFEEQLQATIAGGDRKALDAFSPALTVDAAAPIRADGSSVNVETEAANQATNGLTYQALATVMRARIDIVESAIGAR</sequence>
<comment type="function">
    <text evidence="5 6">Structural component of flagellum, the bacterial motility apparatus. Part of the rod structure of flagellar basal body.</text>
</comment>
<evidence type="ECO:0000256" key="4">
    <source>
        <dbReference type="ARBA" id="ARBA00023143"/>
    </source>
</evidence>
<evidence type="ECO:0000259" key="7">
    <source>
        <dbReference type="Pfam" id="PF00460"/>
    </source>
</evidence>
<accession>A0AAU7ANL7</accession>
<dbReference type="AlphaFoldDB" id="A0AAU7ANL7"/>
<proteinExistence type="inferred from homology"/>
<dbReference type="Pfam" id="PF00460">
    <property type="entry name" value="Flg_bb_rod"/>
    <property type="match status" value="1"/>
</dbReference>
<evidence type="ECO:0000256" key="5">
    <source>
        <dbReference type="ARBA" id="ARBA00024934"/>
    </source>
</evidence>
<gene>
    <name evidence="8" type="ORF">DSM112329_00040</name>
</gene>
<dbReference type="InterPro" id="IPR001444">
    <property type="entry name" value="Flag_bb_rod_N"/>
</dbReference>
<evidence type="ECO:0000256" key="3">
    <source>
        <dbReference type="ARBA" id="ARBA00014376"/>
    </source>
</evidence>
<reference evidence="8" key="1">
    <citation type="submission" date="2022-12" db="EMBL/GenBank/DDBJ databases">
        <title>Paraconexibacter alkalitolerans sp. nov. and Baekduia alba sp. nov., isolated from soil and emended description of the genera Paraconexibacter (Chun et al., 2020) and Baekduia (An et al., 2020).</title>
        <authorList>
            <person name="Vieira S."/>
            <person name="Huber K.J."/>
            <person name="Geppert A."/>
            <person name="Wolf J."/>
            <person name="Neumann-Schaal M."/>
            <person name="Muesken M."/>
            <person name="Overmann J."/>
        </authorList>
    </citation>
    <scope>NUCLEOTIDE SEQUENCE</scope>
    <source>
        <strain evidence="8">AEG42_29</strain>
    </source>
</reference>
<comment type="subcellular location">
    <subcellularLocation>
        <location evidence="1 6">Bacterial flagellum basal body</location>
    </subcellularLocation>
</comment>
<protein>
    <recommendedName>
        <fullName evidence="3 6">Flagellar basal body rod protein FlgB</fullName>
    </recommendedName>
</protein>
<evidence type="ECO:0000256" key="1">
    <source>
        <dbReference type="ARBA" id="ARBA00004117"/>
    </source>
</evidence>
<dbReference type="NCBIfam" id="TIGR01396">
    <property type="entry name" value="FlgB"/>
    <property type="match status" value="1"/>
</dbReference>
<feature type="domain" description="Flagellar basal body rod protein N-terminal" evidence="7">
    <location>
        <begin position="14"/>
        <end position="38"/>
    </location>
</feature>
<evidence type="ECO:0000256" key="6">
    <source>
        <dbReference type="PIRNR" id="PIRNR002889"/>
    </source>
</evidence>